<protein>
    <submittedName>
        <fullName evidence="1">Uncharacterized protein</fullName>
    </submittedName>
</protein>
<evidence type="ECO:0000313" key="1">
    <source>
        <dbReference type="EMBL" id="GEU35031.1"/>
    </source>
</evidence>
<gene>
    <name evidence="1" type="ORF">Tci_007009</name>
</gene>
<proteinExistence type="predicted"/>
<sequence>MADGAIFLVDVKQGVNEQVRFVAKAEHTSALEEIRAEFKTKIWDLLVESDAPEDKLDFPVLQACAKDVPQLLNELFDAIINGVLAPTARVKEPLQMLGRFMTGKITAGVHARNEKVKALRPGVVEEGKMACYEIDEVASYLSWAS</sequence>
<comment type="caution">
    <text evidence="1">The sequence shown here is derived from an EMBL/GenBank/DDBJ whole genome shotgun (WGS) entry which is preliminary data.</text>
</comment>
<name>A0A6L2JDL0_TANCI</name>
<accession>A0A6L2JDL0</accession>
<dbReference type="AlphaFoldDB" id="A0A6L2JDL0"/>
<organism evidence="1">
    <name type="scientific">Tanacetum cinerariifolium</name>
    <name type="common">Dalmatian daisy</name>
    <name type="synonym">Chrysanthemum cinerariifolium</name>
    <dbReference type="NCBI Taxonomy" id="118510"/>
    <lineage>
        <taxon>Eukaryota</taxon>
        <taxon>Viridiplantae</taxon>
        <taxon>Streptophyta</taxon>
        <taxon>Embryophyta</taxon>
        <taxon>Tracheophyta</taxon>
        <taxon>Spermatophyta</taxon>
        <taxon>Magnoliopsida</taxon>
        <taxon>eudicotyledons</taxon>
        <taxon>Gunneridae</taxon>
        <taxon>Pentapetalae</taxon>
        <taxon>asterids</taxon>
        <taxon>campanulids</taxon>
        <taxon>Asterales</taxon>
        <taxon>Asteraceae</taxon>
        <taxon>Asteroideae</taxon>
        <taxon>Anthemideae</taxon>
        <taxon>Anthemidinae</taxon>
        <taxon>Tanacetum</taxon>
    </lineage>
</organism>
<reference evidence="1" key="1">
    <citation type="journal article" date="2019" name="Sci. Rep.">
        <title>Draft genome of Tanacetum cinerariifolium, the natural source of mosquito coil.</title>
        <authorList>
            <person name="Yamashiro T."/>
            <person name="Shiraishi A."/>
            <person name="Satake H."/>
            <person name="Nakayama K."/>
        </authorList>
    </citation>
    <scope>NUCLEOTIDE SEQUENCE</scope>
</reference>
<dbReference type="EMBL" id="BKCJ010000645">
    <property type="protein sequence ID" value="GEU35031.1"/>
    <property type="molecule type" value="Genomic_DNA"/>
</dbReference>